<dbReference type="PANTHER" id="PTHR11645:SF64">
    <property type="entry name" value="PYRROLINE-5-CARBOXYLATE REDUCTASE-RELATED"/>
    <property type="match status" value="1"/>
</dbReference>
<evidence type="ECO:0000259" key="10">
    <source>
        <dbReference type="Pfam" id="PF03807"/>
    </source>
</evidence>
<protein>
    <recommendedName>
        <fullName evidence="4 9">Pyrroline-5-carboxylate reductase</fullName>
        <ecNumber evidence="4 9">1.5.1.2</ecNumber>
    </recommendedName>
</protein>
<dbReference type="PROSITE" id="PS00521">
    <property type="entry name" value="P5CR"/>
    <property type="match status" value="1"/>
</dbReference>
<comment type="catalytic activity">
    <reaction evidence="9">
        <text>L-proline + NADP(+) = (S)-1-pyrroline-5-carboxylate + NADPH + 2 H(+)</text>
        <dbReference type="Rhea" id="RHEA:14109"/>
        <dbReference type="ChEBI" id="CHEBI:15378"/>
        <dbReference type="ChEBI" id="CHEBI:17388"/>
        <dbReference type="ChEBI" id="CHEBI:57783"/>
        <dbReference type="ChEBI" id="CHEBI:58349"/>
        <dbReference type="ChEBI" id="CHEBI:60039"/>
        <dbReference type="EC" id="1.5.1.2"/>
    </reaction>
</comment>
<dbReference type="GO" id="GO:0055129">
    <property type="term" value="P:L-proline biosynthetic process"/>
    <property type="evidence" value="ECO:0007669"/>
    <property type="project" value="UniProtKB-UniPathway"/>
</dbReference>
<feature type="domain" description="DDE Tnp4" evidence="11">
    <location>
        <begin position="20"/>
        <end position="70"/>
    </location>
</feature>
<evidence type="ECO:0000256" key="2">
    <source>
        <dbReference type="ARBA" id="ARBA00005205"/>
    </source>
</evidence>
<name>W6NDR9_HAECO</name>
<dbReference type="GO" id="GO:0046872">
    <property type="term" value="F:metal ion binding"/>
    <property type="evidence" value="ECO:0007669"/>
    <property type="project" value="UniProtKB-KW"/>
</dbReference>
<evidence type="ECO:0000256" key="1">
    <source>
        <dbReference type="ARBA" id="ARBA00001968"/>
    </source>
</evidence>
<dbReference type="NCBIfam" id="TIGR00112">
    <property type="entry name" value="proC"/>
    <property type="match status" value="1"/>
</dbReference>
<proteinExistence type="inferred from homology"/>
<keyword evidence="5 9" id="KW-0641">Proline biosynthesis</keyword>
<dbReference type="HAMAP" id="MF_01925">
    <property type="entry name" value="P5C_reductase"/>
    <property type="match status" value="1"/>
</dbReference>
<comment type="similarity">
    <text evidence="3 9">Belongs to the pyrroline-5-carboxylate reductase family.</text>
</comment>
<evidence type="ECO:0000256" key="6">
    <source>
        <dbReference type="ARBA" id="ARBA00022723"/>
    </source>
</evidence>
<dbReference type="Pfam" id="PF13359">
    <property type="entry name" value="DDE_Tnp_4"/>
    <property type="match status" value="1"/>
</dbReference>
<dbReference type="Gene3D" id="3.40.50.720">
    <property type="entry name" value="NAD(P)-binding Rossmann-like Domain"/>
    <property type="match status" value="1"/>
</dbReference>
<dbReference type="InterPro" id="IPR008927">
    <property type="entry name" value="6-PGluconate_DH-like_C_sf"/>
</dbReference>
<dbReference type="PANTHER" id="PTHR11645">
    <property type="entry name" value="PYRROLINE-5-CARBOXYLATE REDUCTASE"/>
    <property type="match status" value="1"/>
</dbReference>
<dbReference type="AlphaFoldDB" id="W6NDR9"/>
<keyword evidence="7 9" id="KW-0521">NADP</keyword>
<dbReference type="Pfam" id="PF14748">
    <property type="entry name" value="P5CR_dimer"/>
    <property type="match status" value="1"/>
</dbReference>
<evidence type="ECO:0000256" key="3">
    <source>
        <dbReference type="ARBA" id="ARBA00005525"/>
    </source>
</evidence>
<dbReference type="InterPro" id="IPR027806">
    <property type="entry name" value="HARBI1_dom"/>
</dbReference>
<evidence type="ECO:0000256" key="5">
    <source>
        <dbReference type="ARBA" id="ARBA00022650"/>
    </source>
</evidence>
<dbReference type="InterPro" id="IPR000304">
    <property type="entry name" value="Pyrroline-COOH_reductase"/>
</dbReference>
<evidence type="ECO:0000256" key="7">
    <source>
        <dbReference type="ARBA" id="ARBA00022857"/>
    </source>
</evidence>
<organism evidence="13">
    <name type="scientific">Haemonchus contortus</name>
    <name type="common">Barber pole worm</name>
    <dbReference type="NCBI Taxonomy" id="6289"/>
    <lineage>
        <taxon>Eukaryota</taxon>
        <taxon>Metazoa</taxon>
        <taxon>Ecdysozoa</taxon>
        <taxon>Nematoda</taxon>
        <taxon>Chromadorea</taxon>
        <taxon>Rhabditida</taxon>
        <taxon>Rhabditina</taxon>
        <taxon>Rhabditomorpha</taxon>
        <taxon>Strongyloidea</taxon>
        <taxon>Trichostrongylidae</taxon>
        <taxon>Haemonchus</taxon>
    </lineage>
</organism>
<evidence type="ECO:0000259" key="12">
    <source>
        <dbReference type="Pfam" id="PF14748"/>
    </source>
</evidence>
<dbReference type="InterPro" id="IPR036291">
    <property type="entry name" value="NAD(P)-bd_dom_sf"/>
</dbReference>
<evidence type="ECO:0000259" key="11">
    <source>
        <dbReference type="Pfam" id="PF13359"/>
    </source>
</evidence>
<dbReference type="SUPFAM" id="SSF48179">
    <property type="entry name" value="6-phosphogluconate dehydrogenase C-terminal domain-like"/>
    <property type="match status" value="1"/>
</dbReference>
<dbReference type="EMBL" id="CAVP010058942">
    <property type="protein sequence ID" value="CDL95351.1"/>
    <property type="molecule type" value="Genomic_DNA"/>
</dbReference>
<reference evidence="13" key="1">
    <citation type="submission" date="2013-03" db="EMBL/GenBank/DDBJ databases">
        <authorList>
            <person name="Aslett M."/>
        </authorList>
    </citation>
    <scope>NUCLEOTIDE SEQUENCE [LARGE SCALE GENOMIC DNA]</scope>
    <source>
        <strain evidence="13">ISE/inbred ISE</strain>
    </source>
</reference>
<dbReference type="FunFam" id="1.10.3730.10:FF:000001">
    <property type="entry name" value="Pyrroline-5-carboxylate reductase"/>
    <property type="match status" value="1"/>
</dbReference>
<evidence type="ECO:0000256" key="8">
    <source>
        <dbReference type="ARBA" id="ARBA00023002"/>
    </source>
</evidence>
<keyword evidence="8 9" id="KW-0560">Oxidoreductase</keyword>
<dbReference type="InterPro" id="IPR029036">
    <property type="entry name" value="P5CR_dimer"/>
</dbReference>
<sequence length="413" mass="44649">MASEIAREMLDALHGLDRVLQENRRRSHARQVVESTFGILSRRFGLLQTTIPMEPSHAGDVVGSLLVLHNLIVKWQMEGREAEGQPPGIDRELDPLEDRVQEEEEEVRSAVQARELVSVYYDTRRMSEFSRLCHAAGIPEPMFLFIGGGNMASALIHGCIESGFATAKEIAISCQSEATQHKWKCEGFDNVFTSTSTMVKIFPNGIIVLAVKPQSRHAVYDMLLSNKASLENCPLMISILAGIDIPTLKTELNCIHYRGPIIRIMPNTAASIGNSASILCSEPGTPIEKVAIVKSFASKVGLCVDVEPKTFNAYGVVSGSAPAWAYVFMEALADGAVFTGCSRDTAMKLAAQSLLGAAQMVLESGVHPSILKDNVCSPGGTTIAGLRELEKSGFRSAVIEAVKAATERANTMA</sequence>
<dbReference type="Pfam" id="PF03807">
    <property type="entry name" value="F420_oxidored"/>
    <property type="match status" value="1"/>
</dbReference>
<evidence type="ECO:0000313" key="13">
    <source>
        <dbReference type="EMBL" id="CDL95351.1"/>
    </source>
</evidence>
<dbReference type="InterPro" id="IPR053790">
    <property type="entry name" value="P5CR-like_CS"/>
</dbReference>
<dbReference type="GO" id="GO:0004735">
    <property type="term" value="F:pyrroline-5-carboxylate reductase activity"/>
    <property type="evidence" value="ECO:0007669"/>
    <property type="project" value="UniProtKB-EC"/>
</dbReference>
<dbReference type="InterPro" id="IPR028939">
    <property type="entry name" value="P5C_Rdtase_cat_N"/>
</dbReference>
<comment type="cofactor">
    <cofactor evidence="1">
        <name>a divalent metal cation</name>
        <dbReference type="ChEBI" id="CHEBI:60240"/>
    </cofactor>
</comment>
<dbReference type="UniPathway" id="UPA00098">
    <property type="reaction ID" value="UER00361"/>
</dbReference>
<accession>W6NDR9</accession>
<evidence type="ECO:0000256" key="4">
    <source>
        <dbReference type="ARBA" id="ARBA00012855"/>
    </source>
</evidence>
<dbReference type="EC" id="1.5.1.2" evidence="4 9"/>
<reference evidence="13" key="2">
    <citation type="submission" date="2013-05" db="EMBL/GenBank/DDBJ databases">
        <title>The genome and transcriptome of Haemonchus contortus: a key model parasite for drug and vaccine discovery.</title>
        <authorList>
            <person name="Laing R."/>
            <person name="Kikuchi T."/>
            <person name="Martinelli A."/>
            <person name="Tsai I.J."/>
            <person name="Beech R.N."/>
            <person name="Redman E."/>
            <person name="Holroyd N."/>
            <person name="Bartley D.J."/>
            <person name="Beasley H."/>
            <person name="Britton C."/>
            <person name="Curran D."/>
            <person name="Devaney E."/>
            <person name="Gilabert A."/>
            <person name="Jackson F."/>
            <person name="Hunt M."/>
            <person name="Johnston S."/>
            <person name="Kryukov I."/>
            <person name="Li K."/>
            <person name="Morrison A.A."/>
            <person name="Reid A.J."/>
            <person name="Sargison N."/>
            <person name="Saunders G."/>
            <person name="Wasmuth J.D."/>
            <person name="Wolstenholme A."/>
            <person name="Berriman M."/>
            <person name="Gilleard J.S."/>
            <person name="Cotton J.A."/>
        </authorList>
    </citation>
    <scope>NUCLEOTIDE SEQUENCE [LARGE SCALE GENOMIC DNA]</scope>
    <source>
        <strain evidence="13">ISE/inbred ISE</strain>
    </source>
</reference>
<feature type="domain" description="Pyrroline-5-carboxylate reductase catalytic N-terminal" evidence="10">
    <location>
        <begin position="145"/>
        <end position="242"/>
    </location>
</feature>
<gene>
    <name evidence="13" type="ORF">HCOI_02144000</name>
</gene>
<comment type="pathway">
    <text evidence="2 9">Amino-acid biosynthesis; L-proline biosynthesis; L-proline from L-glutamate 5-semialdehyde: step 1/1.</text>
</comment>
<keyword evidence="9" id="KW-0028">Amino-acid biosynthesis</keyword>
<dbReference type="Gene3D" id="1.10.3730.10">
    <property type="entry name" value="ProC C-terminal domain-like"/>
    <property type="match status" value="1"/>
</dbReference>
<dbReference type="SUPFAM" id="SSF51735">
    <property type="entry name" value="NAD(P)-binding Rossmann-fold domains"/>
    <property type="match status" value="1"/>
</dbReference>
<keyword evidence="6" id="KW-0479">Metal-binding</keyword>
<comment type="caution">
    <text evidence="13">The sequence shown here is derived from an EMBL/GenBank/DDBJ whole genome shotgun (WGS) entry which is preliminary data.</text>
</comment>
<evidence type="ECO:0000256" key="9">
    <source>
        <dbReference type="RuleBase" id="RU003903"/>
    </source>
</evidence>
<feature type="domain" description="Pyrroline-5-carboxylate reductase dimerisation" evidence="12">
    <location>
        <begin position="309"/>
        <end position="412"/>
    </location>
</feature>